<dbReference type="Proteomes" id="UP000587760">
    <property type="component" value="Unassembled WGS sequence"/>
</dbReference>
<keyword evidence="12" id="KW-1185">Reference proteome</keyword>
<evidence type="ECO:0000256" key="2">
    <source>
        <dbReference type="ARBA" id="ARBA00022679"/>
    </source>
</evidence>
<dbReference type="Pfam" id="PF00156">
    <property type="entry name" value="Pribosyltran"/>
    <property type="match status" value="1"/>
</dbReference>
<keyword evidence="3 8" id="KW-0545">Nucleotide biosynthesis</keyword>
<keyword evidence="6" id="KW-0067">ATP-binding</keyword>
<dbReference type="GO" id="GO:0000287">
    <property type="term" value="F:magnesium ion binding"/>
    <property type="evidence" value="ECO:0007669"/>
    <property type="project" value="InterPro"/>
</dbReference>
<dbReference type="FunFam" id="3.40.50.2020:FF:000014">
    <property type="entry name" value="Ribose-phosphate pyrophosphokinase 1"/>
    <property type="match status" value="1"/>
</dbReference>
<dbReference type="GO" id="GO:0016301">
    <property type="term" value="F:kinase activity"/>
    <property type="evidence" value="ECO:0007669"/>
    <property type="project" value="UniProtKB-KW"/>
</dbReference>
<evidence type="ECO:0000256" key="5">
    <source>
        <dbReference type="ARBA" id="ARBA00022777"/>
    </source>
</evidence>
<dbReference type="NCBIfam" id="NF005299">
    <property type="entry name" value="PRK06827.1"/>
    <property type="match status" value="1"/>
</dbReference>
<dbReference type="EC" id="2.7.6.1" evidence="1"/>
<dbReference type="CDD" id="cd06223">
    <property type="entry name" value="PRTases_typeI"/>
    <property type="match status" value="1"/>
</dbReference>
<dbReference type="GO" id="GO:0006015">
    <property type="term" value="P:5-phosphoribose 1-diphosphate biosynthetic process"/>
    <property type="evidence" value="ECO:0007669"/>
    <property type="project" value="TreeGrafter"/>
</dbReference>
<dbReference type="InterPro" id="IPR000836">
    <property type="entry name" value="PRTase_dom"/>
</dbReference>
<dbReference type="NCBIfam" id="TIGR01251">
    <property type="entry name" value="ribP_PPkin"/>
    <property type="match status" value="1"/>
</dbReference>
<name>A0A841RFM6_9SPIO</name>
<dbReference type="EMBL" id="JACHGJ010000010">
    <property type="protein sequence ID" value="MBB6482191.1"/>
    <property type="molecule type" value="Genomic_DNA"/>
</dbReference>
<gene>
    <name evidence="11" type="ORF">HNR50_003880</name>
</gene>
<sequence>MSFSKPTTLGIIACPGGEKFADSIIAHLKTIYARRFDIKAQGIAKLYGLDKESAVKELNMANDLNSHRVKTIGDGTSYRIPSFKIPCKFTKFANGEFKTEILYSVRGKDIFIVQDVENRGRLPFAGSENGHVLSVNDHIFNLFVTIDAAKQCGARRVTLVLPAYPYARQHKKKGREGLTASSLGRIFENMGVDRIITLDLHSKEIEHTFSTLHLENMHASYQILRKLNAHFNLPAEDLVVVSPDTGAIDRNKYYANSLQKPLALLYKERDYSKVTTSAKDSNIVSARLLGDVKGKTVFIADDMLGTGGTLIKAMRLIKDMGAEKIVCAISLPLFTGNAIEHFDNAFKEGLFDYIIGTNAVTAPEELQKRAWYLNANVSNLFARVISRIHHNRSLSPLLDNNKMIQRMLVGGRN</sequence>
<comment type="catalytic activity">
    <reaction evidence="7">
        <text>D-ribose 5-phosphate + ATP = 5-phospho-alpha-D-ribose 1-diphosphate + AMP + H(+)</text>
        <dbReference type="Rhea" id="RHEA:15609"/>
        <dbReference type="ChEBI" id="CHEBI:15378"/>
        <dbReference type="ChEBI" id="CHEBI:30616"/>
        <dbReference type="ChEBI" id="CHEBI:58017"/>
        <dbReference type="ChEBI" id="CHEBI:78346"/>
        <dbReference type="ChEBI" id="CHEBI:456215"/>
        <dbReference type="EC" id="2.7.6.1"/>
    </reaction>
</comment>
<keyword evidence="5 11" id="KW-0418">Kinase</keyword>
<dbReference type="PANTHER" id="PTHR10210:SF32">
    <property type="entry name" value="RIBOSE-PHOSPHATE PYROPHOSPHOKINASE 2"/>
    <property type="match status" value="1"/>
</dbReference>
<dbReference type="PANTHER" id="PTHR10210">
    <property type="entry name" value="RIBOSE-PHOSPHATE DIPHOSPHOKINASE FAMILY MEMBER"/>
    <property type="match status" value="1"/>
</dbReference>
<dbReference type="AlphaFoldDB" id="A0A841RFM6"/>
<evidence type="ECO:0000313" key="11">
    <source>
        <dbReference type="EMBL" id="MBB6482191.1"/>
    </source>
</evidence>
<dbReference type="Gene3D" id="3.40.50.2020">
    <property type="match status" value="2"/>
</dbReference>
<keyword evidence="2 11" id="KW-0808">Transferase</keyword>
<dbReference type="GO" id="GO:0004749">
    <property type="term" value="F:ribose phosphate diphosphokinase activity"/>
    <property type="evidence" value="ECO:0007669"/>
    <property type="project" value="UniProtKB-EC"/>
</dbReference>
<dbReference type="GO" id="GO:0005524">
    <property type="term" value="F:ATP binding"/>
    <property type="evidence" value="ECO:0007669"/>
    <property type="project" value="UniProtKB-KW"/>
</dbReference>
<evidence type="ECO:0000256" key="7">
    <source>
        <dbReference type="ARBA" id="ARBA00049535"/>
    </source>
</evidence>
<proteinExistence type="inferred from homology"/>
<evidence type="ECO:0000256" key="4">
    <source>
        <dbReference type="ARBA" id="ARBA00022741"/>
    </source>
</evidence>
<dbReference type="InterPro" id="IPR029057">
    <property type="entry name" value="PRTase-like"/>
</dbReference>
<evidence type="ECO:0000256" key="8">
    <source>
        <dbReference type="RuleBase" id="RU004324"/>
    </source>
</evidence>
<evidence type="ECO:0000313" key="12">
    <source>
        <dbReference type="Proteomes" id="UP000587760"/>
    </source>
</evidence>
<dbReference type="InterPro" id="IPR005946">
    <property type="entry name" value="Rib-P_diPkinase"/>
</dbReference>
<dbReference type="GO" id="GO:0005737">
    <property type="term" value="C:cytoplasm"/>
    <property type="evidence" value="ECO:0007669"/>
    <property type="project" value="TreeGrafter"/>
</dbReference>
<keyword evidence="4" id="KW-0547">Nucleotide-binding</keyword>
<comment type="similarity">
    <text evidence="8">Belongs to the ribose-phosphate pyrophosphokinase family.</text>
</comment>
<evidence type="ECO:0000259" key="9">
    <source>
        <dbReference type="Pfam" id="PF00156"/>
    </source>
</evidence>
<evidence type="ECO:0000256" key="1">
    <source>
        <dbReference type="ARBA" id="ARBA00013247"/>
    </source>
</evidence>
<feature type="domain" description="Phosphoribosyltransferase" evidence="9">
    <location>
        <begin position="215"/>
        <end position="331"/>
    </location>
</feature>
<dbReference type="SMART" id="SM01400">
    <property type="entry name" value="Pribosyltran_N"/>
    <property type="match status" value="1"/>
</dbReference>
<accession>A0A841RFM6</accession>
<comment type="caution">
    <text evidence="11">The sequence shown here is derived from an EMBL/GenBank/DDBJ whole genome shotgun (WGS) entry which is preliminary data.</text>
</comment>
<dbReference type="RefSeq" id="WP_184748425.1">
    <property type="nucleotide sequence ID" value="NZ_JACHGJ010000010.1"/>
</dbReference>
<protein>
    <recommendedName>
        <fullName evidence="1">ribose-phosphate diphosphokinase</fullName>
        <ecNumber evidence="1">2.7.6.1</ecNumber>
    </recommendedName>
</protein>
<organism evidence="11 12">
    <name type="scientific">Spirochaeta isovalerica</name>
    <dbReference type="NCBI Taxonomy" id="150"/>
    <lineage>
        <taxon>Bacteria</taxon>
        <taxon>Pseudomonadati</taxon>
        <taxon>Spirochaetota</taxon>
        <taxon>Spirochaetia</taxon>
        <taxon>Spirochaetales</taxon>
        <taxon>Spirochaetaceae</taxon>
        <taxon>Spirochaeta</taxon>
    </lineage>
</organism>
<dbReference type="GO" id="GO:0002189">
    <property type="term" value="C:ribose phosphate diphosphokinase complex"/>
    <property type="evidence" value="ECO:0007669"/>
    <property type="project" value="TreeGrafter"/>
</dbReference>
<evidence type="ECO:0000256" key="6">
    <source>
        <dbReference type="ARBA" id="ARBA00022840"/>
    </source>
</evidence>
<reference evidence="11 12" key="1">
    <citation type="submission" date="2020-08" db="EMBL/GenBank/DDBJ databases">
        <title>Genomic Encyclopedia of Type Strains, Phase IV (KMG-IV): sequencing the most valuable type-strain genomes for metagenomic binning, comparative biology and taxonomic classification.</title>
        <authorList>
            <person name="Goeker M."/>
        </authorList>
    </citation>
    <scope>NUCLEOTIDE SEQUENCE [LARGE SCALE GENOMIC DNA]</scope>
    <source>
        <strain evidence="11 12">DSM 2461</strain>
    </source>
</reference>
<evidence type="ECO:0000256" key="3">
    <source>
        <dbReference type="ARBA" id="ARBA00022727"/>
    </source>
</evidence>
<dbReference type="SUPFAM" id="SSF53271">
    <property type="entry name" value="PRTase-like"/>
    <property type="match status" value="2"/>
</dbReference>
<dbReference type="Pfam" id="PF13793">
    <property type="entry name" value="Pribosyltran_N"/>
    <property type="match status" value="1"/>
</dbReference>
<dbReference type="InterPro" id="IPR029099">
    <property type="entry name" value="Pribosyltran_N"/>
</dbReference>
<evidence type="ECO:0000259" key="10">
    <source>
        <dbReference type="Pfam" id="PF13793"/>
    </source>
</evidence>
<feature type="domain" description="Ribose-phosphate pyrophosphokinase N-terminal" evidence="10">
    <location>
        <begin position="85"/>
        <end position="191"/>
    </location>
</feature>
<dbReference type="GO" id="GO:0006164">
    <property type="term" value="P:purine nucleotide biosynthetic process"/>
    <property type="evidence" value="ECO:0007669"/>
    <property type="project" value="TreeGrafter"/>
</dbReference>